<name>A0AAE1B7S8_9GAST</name>
<proteinExistence type="predicted"/>
<comment type="caution">
    <text evidence="1">The sequence shown here is derived from an EMBL/GenBank/DDBJ whole genome shotgun (WGS) entry which is preliminary data.</text>
</comment>
<evidence type="ECO:0000313" key="2">
    <source>
        <dbReference type="Proteomes" id="UP001283361"/>
    </source>
</evidence>
<sequence length="72" mass="8208">MRKSQTYQIHQELGESNPNKIFSRSFQNGGDQNLVPVLRLAQQTVRTSGFHFRRKLSLDSRPTVVPSFSTTS</sequence>
<keyword evidence="2" id="KW-1185">Reference proteome</keyword>
<dbReference type="Proteomes" id="UP001283361">
    <property type="component" value="Unassembled WGS sequence"/>
</dbReference>
<gene>
    <name evidence="1" type="ORF">RRG08_052809</name>
</gene>
<reference evidence="1" key="1">
    <citation type="journal article" date="2023" name="G3 (Bethesda)">
        <title>A reference genome for the long-term kleptoplast-retaining sea slug Elysia crispata morphotype clarki.</title>
        <authorList>
            <person name="Eastman K.E."/>
            <person name="Pendleton A.L."/>
            <person name="Shaikh M.A."/>
            <person name="Suttiyut T."/>
            <person name="Ogas R."/>
            <person name="Tomko P."/>
            <person name="Gavelis G."/>
            <person name="Widhalm J.R."/>
            <person name="Wisecaver J.H."/>
        </authorList>
    </citation>
    <scope>NUCLEOTIDE SEQUENCE</scope>
    <source>
        <strain evidence="1">ECLA1</strain>
    </source>
</reference>
<accession>A0AAE1B7S8</accession>
<protein>
    <submittedName>
        <fullName evidence="1">Uncharacterized protein</fullName>
    </submittedName>
</protein>
<organism evidence="1 2">
    <name type="scientific">Elysia crispata</name>
    <name type="common">lettuce slug</name>
    <dbReference type="NCBI Taxonomy" id="231223"/>
    <lineage>
        <taxon>Eukaryota</taxon>
        <taxon>Metazoa</taxon>
        <taxon>Spiralia</taxon>
        <taxon>Lophotrochozoa</taxon>
        <taxon>Mollusca</taxon>
        <taxon>Gastropoda</taxon>
        <taxon>Heterobranchia</taxon>
        <taxon>Euthyneura</taxon>
        <taxon>Panpulmonata</taxon>
        <taxon>Sacoglossa</taxon>
        <taxon>Placobranchoidea</taxon>
        <taxon>Plakobranchidae</taxon>
        <taxon>Elysia</taxon>
    </lineage>
</organism>
<dbReference type="AlphaFoldDB" id="A0AAE1B7S8"/>
<evidence type="ECO:0000313" key="1">
    <source>
        <dbReference type="EMBL" id="KAK3800426.1"/>
    </source>
</evidence>
<dbReference type="EMBL" id="JAWDGP010000459">
    <property type="protein sequence ID" value="KAK3800426.1"/>
    <property type="molecule type" value="Genomic_DNA"/>
</dbReference>